<comment type="caution">
    <text evidence="1">The sequence shown here is derived from an EMBL/GenBank/DDBJ whole genome shotgun (WGS) entry which is preliminary data.</text>
</comment>
<evidence type="ECO:0000313" key="1">
    <source>
        <dbReference type="EMBL" id="KAF3768252.1"/>
    </source>
</evidence>
<reference evidence="1" key="1">
    <citation type="journal article" date="2020" name="Phytopathology">
        <title>Genome sequence of the chestnut blight fungus Cryphonectria parasitica EP155: A fundamental resource for an archetypical invasive plant pathogen.</title>
        <authorList>
            <person name="Crouch J.A."/>
            <person name="Dawe A."/>
            <person name="Aerts A."/>
            <person name="Barry K."/>
            <person name="Churchill A.C.L."/>
            <person name="Grimwood J."/>
            <person name="Hillman B."/>
            <person name="Milgroom M.G."/>
            <person name="Pangilinan J."/>
            <person name="Smith M."/>
            <person name="Salamov A."/>
            <person name="Schmutz J."/>
            <person name="Yadav J."/>
            <person name="Grigoriev I.V."/>
            <person name="Nuss D."/>
        </authorList>
    </citation>
    <scope>NUCLEOTIDE SEQUENCE</scope>
    <source>
        <strain evidence="1">EP155</strain>
    </source>
</reference>
<protein>
    <submittedName>
        <fullName evidence="1">Uncharacterized protein</fullName>
    </submittedName>
</protein>
<dbReference type="OrthoDB" id="4769838at2759"/>
<feature type="non-terminal residue" evidence="1">
    <location>
        <position position="1"/>
    </location>
</feature>
<gene>
    <name evidence="1" type="ORF">M406DRAFT_249857</name>
</gene>
<dbReference type="Proteomes" id="UP000803844">
    <property type="component" value="Unassembled WGS sequence"/>
</dbReference>
<accession>A0A9P4Y8E5</accession>
<name>A0A9P4Y8E5_CRYP1</name>
<dbReference type="GeneID" id="63833772"/>
<dbReference type="AlphaFoldDB" id="A0A9P4Y8E5"/>
<sequence length="72" mass="8368">FTKKSEKIILAGTRFEKDALIWYKLSLCNHLEHQNNSNVHTQSTKNMFDSFESFEKALKKIFGNSNEECIIA</sequence>
<dbReference type="EMBL" id="MU032345">
    <property type="protein sequence ID" value="KAF3768252.1"/>
    <property type="molecule type" value="Genomic_DNA"/>
</dbReference>
<proteinExistence type="predicted"/>
<keyword evidence="2" id="KW-1185">Reference proteome</keyword>
<organism evidence="1 2">
    <name type="scientific">Cryphonectria parasitica (strain ATCC 38755 / EP155)</name>
    <dbReference type="NCBI Taxonomy" id="660469"/>
    <lineage>
        <taxon>Eukaryota</taxon>
        <taxon>Fungi</taxon>
        <taxon>Dikarya</taxon>
        <taxon>Ascomycota</taxon>
        <taxon>Pezizomycotina</taxon>
        <taxon>Sordariomycetes</taxon>
        <taxon>Sordariomycetidae</taxon>
        <taxon>Diaporthales</taxon>
        <taxon>Cryphonectriaceae</taxon>
        <taxon>Cryphonectria-Endothia species complex</taxon>
        <taxon>Cryphonectria</taxon>
    </lineage>
</organism>
<dbReference type="RefSeq" id="XP_040779213.1">
    <property type="nucleotide sequence ID" value="XM_040916643.1"/>
</dbReference>
<evidence type="ECO:0000313" key="2">
    <source>
        <dbReference type="Proteomes" id="UP000803844"/>
    </source>
</evidence>